<evidence type="ECO:0000259" key="4">
    <source>
        <dbReference type="Pfam" id="PF06428"/>
    </source>
</evidence>
<dbReference type="SUPFAM" id="SSF144284">
    <property type="entry name" value="Sec2 N-terminal region"/>
    <property type="match status" value="1"/>
</dbReference>
<feature type="region of interest" description="Disordered" evidence="3">
    <location>
        <begin position="292"/>
        <end position="311"/>
    </location>
</feature>
<dbReference type="CDD" id="cd21044">
    <property type="entry name" value="Rab11BD_RAB3IP_like"/>
    <property type="match status" value="1"/>
</dbReference>
<feature type="compositionally biased region" description="Basic and acidic residues" evidence="3">
    <location>
        <begin position="591"/>
        <end position="606"/>
    </location>
</feature>
<keyword evidence="1 2" id="KW-0175">Coiled coil</keyword>
<dbReference type="InterPro" id="IPR040351">
    <property type="entry name" value="RAB3IL/RAB3IP/Sec2"/>
</dbReference>
<organism evidence="5 6">
    <name type="scientific">Kluyveromyces marxianus</name>
    <name type="common">Yeast</name>
    <name type="synonym">Candida kefyr</name>
    <dbReference type="NCBI Taxonomy" id="4911"/>
    <lineage>
        <taxon>Eukaryota</taxon>
        <taxon>Fungi</taxon>
        <taxon>Dikarya</taxon>
        <taxon>Ascomycota</taxon>
        <taxon>Saccharomycotina</taxon>
        <taxon>Saccharomycetes</taxon>
        <taxon>Saccharomycetales</taxon>
        <taxon>Saccharomycetaceae</taxon>
        <taxon>Kluyveromyces</taxon>
    </lineage>
</organism>
<evidence type="ECO:0000256" key="2">
    <source>
        <dbReference type="SAM" id="Coils"/>
    </source>
</evidence>
<gene>
    <name evidence="5" type="primary">SEC2</name>
    <name evidence="5" type="ORF">FIM1_755</name>
</gene>
<dbReference type="PANTHER" id="PTHR14430">
    <property type="entry name" value="RABIN3-RELATED"/>
    <property type="match status" value="1"/>
</dbReference>
<dbReference type="InterPro" id="IPR009449">
    <property type="entry name" value="Sec2_N"/>
</dbReference>
<feature type="coiled-coil region" evidence="2">
    <location>
        <begin position="45"/>
        <end position="157"/>
    </location>
</feature>
<feature type="region of interest" description="Disordered" evidence="3">
    <location>
        <begin position="163"/>
        <end position="187"/>
    </location>
</feature>
<reference evidence="5 6" key="1">
    <citation type="submission" date="2016-03" db="EMBL/GenBank/DDBJ databases">
        <title>How can Kluyveromyces marxianus grow so fast - potential evolutionary course in Saccharomyces Complex revealed by comparative genomics.</title>
        <authorList>
            <person name="Mo W."/>
            <person name="Lu W."/>
            <person name="Yang X."/>
            <person name="Qi J."/>
            <person name="Lv H."/>
        </authorList>
    </citation>
    <scope>NUCLEOTIDE SEQUENCE [LARGE SCALE GENOMIC DNA]</scope>
    <source>
        <strain evidence="5 6">FIM1</strain>
    </source>
</reference>
<evidence type="ECO:0000313" key="6">
    <source>
        <dbReference type="Proteomes" id="UP000422736"/>
    </source>
</evidence>
<feature type="compositionally biased region" description="Polar residues" evidence="3">
    <location>
        <begin position="176"/>
        <end position="187"/>
    </location>
</feature>
<name>A0ABX6EPC3_KLUMA</name>
<dbReference type="PANTHER" id="PTHR14430:SF0">
    <property type="entry name" value="SEC2P DOMAIN-CONTAINING PROTEIN"/>
    <property type="match status" value="1"/>
</dbReference>
<keyword evidence="6" id="KW-1185">Reference proteome</keyword>
<feature type="domain" description="GDP/GTP exchange factor Sec2 N-terminal" evidence="4">
    <location>
        <begin position="28"/>
        <end position="155"/>
    </location>
</feature>
<feature type="compositionally biased region" description="Basic and acidic residues" evidence="3">
    <location>
        <begin position="575"/>
        <end position="584"/>
    </location>
</feature>
<dbReference type="Proteomes" id="UP000422736">
    <property type="component" value="Chromosome 1"/>
</dbReference>
<feature type="compositionally biased region" description="Low complexity" evidence="3">
    <location>
        <begin position="164"/>
        <end position="175"/>
    </location>
</feature>
<evidence type="ECO:0000256" key="1">
    <source>
        <dbReference type="ARBA" id="ARBA00023054"/>
    </source>
</evidence>
<sequence length="692" mass="77402">MSEQEESKRISLQVTSLSTQLIESIDKQSQLEEQLVTAKKTIASQQHAIDSYNELKQNYETLKQEYEKDREKFRKQEVICADAEKKVSSLNQEIEDLTASLFDEANNMVADARKEKNSVEILNAKLKEQLKEKDLLLDTLSMQLKNLKNVLYKLENDHSSKNVSISDSAMSSSTSIERSTTNQTSTYENLQAAPSGLLFSPLIQALRYDVPLYTEYLKFLAVLPECETIHQTSSDSKLIKRLVNYEILPVLRLDNASGIGWLTKRNLMNLMMEGLVSIEPISGVNETYRSGYASPTVTDTPNSESNESHLFSRPLNSPPVAMLDPCAFCGENRNDILEHGRLYVFKTYQKQEDGKTEVQNQLPVCHYCLIKLRQVCEIFAFLRSLKSGAWNLEKVTLASIKDGNLTNYFEVLKTSKSKSKSKRLSIFQGFKSSQTSTPVTENLHQFADKNGLPTTNIQRSWARLSQLRASLHWSHIGVWSLDEAYAADITPASEANKIKDGEEHGLGITSEQIPIPLTPEGDETFDFEAANSSTKSTGAVSANNSSDIQEDTTEIIEKEVQEISDVESSSVFKESQGEKVKGELELTDVSAHGDKTESHQQTEEQKLNSAPDVTPVPEDLSDIKESVDQSPETRDSSEEPNEVLDAYGSPSVKTSRSTDSVRENNPKNKSSPSSDDISEDEDHFNDAKEEVD</sequence>
<feature type="region of interest" description="Disordered" evidence="3">
    <location>
        <begin position="530"/>
        <end position="550"/>
    </location>
</feature>
<feature type="compositionally biased region" description="Polar residues" evidence="3">
    <location>
        <begin position="530"/>
        <end position="547"/>
    </location>
</feature>
<dbReference type="Pfam" id="PF06428">
    <property type="entry name" value="Sec2p"/>
    <property type="match status" value="1"/>
</dbReference>
<evidence type="ECO:0000256" key="3">
    <source>
        <dbReference type="SAM" id="MobiDB-lite"/>
    </source>
</evidence>
<evidence type="ECO:0000313" key="5">
    <source>
        <dbReference type="EMBL" id="QGN14104.1"/>
    </source>
</evidence>
<dbReference type="Gene3D" id="6.10.140.910">
    <property type="match status" value="1"/>
</dbReference>
<protein>
    <submittedName>
        <fullName evidence="5">Rab guanine nucleotide exchange factor SEC2</fullName>
    </submittedName>
</protein>
<accession>A0ABX6EPC3</accession>
<feature type="compositionally biased region" description="Polar residues" evidence="3">
    <location>
        <begin position="292"/>
        <end position="309"/>
    </location>
</feature>
<feature type="region of interest" description="Disordered" evidence="3">
    <location>
        <begin position="566"/>
        <end position="692"/>
    </location>
</feature>
<dbReference type="EMBL" id="CP015054">
    <property type="protein sequence ID" value="QGN14104.1"/>
    <property type="molecule type" value="Genomic_DNA"/>
</dbReference>
<feature type="compositionally biased region" description="Basic and acidic residues" evidence="3">
    <location>
        <begin position="621"/>
        <end position="637"/>
    </location>
</feature>
<proteinExistence type="predicted"/>
<dbReference type="Pfam" id="PF25555">
    <property type="entry name" value="RAB3A-like_C"/>
    <property type="match status" value="1"/>
</dbReference>